<dbReference type="Proteomes" id="UP001240150">
    <property type="component" value="Chromosome"/>
</dbReference>
<reference evidence="5 6" key="1">
    <citation type="submission" date="2023-06" db="EMBL/GenBank/DDBJ databases">
        <authorList>
            <person name="Yushchuk O."/>
            <person name="Binda E."/>
            <person name="Ruckert-Reed C."/>
            <person name="Fedorenko V."/>
            <person name="Kalinowski J."/>
            <person name="Marinelli F."/>
        </authorList>
    </citation>
    <scope>NUCLEOTIDE SEQUENCE [LARGE SCALE GENOMIC DNA]</scope>
    <source>
        <strain evidence="5 6">NRRL 3884</strain>
    </source>
</reference>
<name>A0ABY8WPV6_9ACTN</name>
<dbReference type="PANTHER" id="PTHR30349">
    <property type="entry name" value="PHAGE INTEGRASE-RELATED"/>
    <property type="match status" value="1"/>
</dbReference>
<evidence type="ECO:0000256" key="1">
    <source>
        <dbReference type="ARBA" id="ARBA00008857"/>
    </source>
</evidence>
<organism evidence="5 6">
    <name type="scientific">Actinoplanes oblitus</name>
    <dbReference type="NCBI Taxonomy" id="3040509"/>
    <lineage>
        <taxon>Bacteria</taxon>
        <taxon>Bacillati</taxon>
        <taxon>Actinomycetota</taxon>
        <taxon>Actinomycetes</taxon>
        <taxon>Micromonosporales</taxon>
        <taxon>Micromonosporaceae</taxon>
        <taxon>Actinoplanes</taxon>
    </lineage>
</organism>
<dbReference type="Gene3D" id="1.10.443.10">
    <property type="entry name" value="Intergrase catalytic core"/>
    <property type="match status" value="1"/>
</dbReference>
<gene>
    <name evidence="5" type="ORF">ACTOB_001354</name>
</gene>
<proteinExistence type="inferred from homology"/>
<dbReference type="InterPro" id="IPR010998">
    <property type="entry name" value="Integrase_recombinase_N"/>
</dbReference>
<dbReference type="RefSeq" id="WP_284919194.1">
    <property type="nucleotide sequence ID" value="NZ_CP126980.1"/>
</dbReference>
<keyword evidence="3" id="KW-0233">DNA recombination</keyword>
<dbReference type="InterPro" id="IPR013762">
    <property type="entry name" value="Integrase-like_cat_sf"/>
</dbReference>
<evidence type="ECO:0000256" key="3">
    <source>
        <dbReference type="ARBA" id="ARBA00023172"/>
    </source>
</evidence>
<dbReference type="PANTHER" id="PTHR30349:SF64">
    <property type="entry name" value="PROPHAGE INTEGRASE INTD-RELATED"/>
    <property type="match status" value="1"/>
</dbReference>
<evidence type="ECO:0000313" key="5">
    <source>
        <dbReference type="EMBL" id="WIM97800.1"/>
    </source>
</evidence>
<dbReference type="SUPFAM" id="SSF56349">
    <property type="entry name" value="DNA breaking-rejoining enzymes"/>
    <property type="match status" value="1"/>
</dbReference>
<dbReference type="InterPro" id="IPR002104">
    <property type="entry name" value="Integrase_catalytic"/>
</dbReference>
<evidence type="ECO:0000259" key="4">
    <source>
        <dbReference type="PROSITE" id="PS51898"/>
    </source>
</evidence>
<evidence type="ECO:0000313" key="6">
    <source>
        <dbReference type="Proteomes" id="UP001240150"/>
    </source>
</evidence>
<protein>
    <submittedName>
        <fullName evidence="5">Site-specific integrase</fullName>
    </submittedName>
</protein>
<feature type="domain" description="Tyr recombinase" evidence="4">
    <location>
        <begin position="173"/>
        <end position="405"/>
    </location>
</feature>
<sequence length="421" mass="47446">MPKKRKPEDYPTISQGADGKWHAWVTVGTKPNGRPDQRHVKRQNYEGAEARVDELLAQKRTGQVQNAGRAPTVQAWFEEVYFETVAPLTMDLTTIEGARKKLRRYAYPTTGKIRMDRLQPSNVTAVYVAMVRSGLADTTVLQVHRIIVRGLRVAFRTRVITCNLAELITPPTAKKKVLAAPTKGEADRVLAATDNRRSSTRWRCGFGLGLRQGEALGLRWPWLDIDSEQPEARIHWQLHRRPFLHGCSGSPCGRRRAGNCPQRILPLKAGEIQVEGGLILKPPKGSSYGEIPLPAELVEEFRRHREIQDFEKMMAGDAYVDRGFVFCDRLGHPISPEADWKEFQEIEAEAGVHLRVHDGRHFTASFLIALGVDSSVVQKILRHSSIKVTEGYLDASTELKREATSRMGQALRRPQREGNGW</sequence>
<comment type="similarity">
    <text evidence="1">Belongs to the 'phage' integrase family.</text>
</comment>
<dbReference type="Gene3D" id="1.10.150.130">
    <property type="match status" value="1"/>
</dbReference>
<accession>A0ABY8WPV6</accession>
<dbReference type="EMBL" id="CP126980">
    <property type="protein sequence ID" value="WIM97800.1"/>
    <property type="molecule type" value="Genomic_DNA"/>
</dbReference>
<dbReference type="PROSITE" id="PS51898">
    <property type="entry name" value="TYR_RECOMBINASE"/>
    <property type="match status" value="1"/>
</dbReference>
<dbReference type="CDD" id="cd01189">
    <property type="entry name" value="INT_ICEBs1_C_like"/>
    <property type="match status" value="1"/>
</dbReference>
<keyword evidence="2" id="KW-0238">DNA-binding</keyword>
<dbReference type="InterPro" id="IPR050090">
    <property type="entry name" value="Tyrosine_recombinase_XerCD"/>
</dbReference>
<evidence type="ECO:0000256" key="2">
    <source>
        <dbReference type="ARBA" id="ARBA00023125"/>
    </source>
</evidence>
<keyword evidence="6" id="KW-1185">Reference proteome</keyword>
<dbReference type="Pfam" id="PF00589">
    <property type="entry name" value="Phage_integrase"/>
    <property type="match status" value="1"/>
</dbReference>
<dbReference type="InterPro" id="IPR011010">
    <property type="entry name" value="DNA_brk_join_enz"/>
</dbReference>